<dbReference type="GO" id="GO:0005634">
    <property type="term" value="C:nucleus"/>
    <property type="evidence" value="ECO:0007669"/>
    <property type="project" value="TreeGrafter"/>
</dbReference>
<evidence type="ECO:0000259" key="3">
    <source>
        <dbReference type="PROSITE" id="PS50235"/>
    </source>
</evidence>
<dbReference type="InterPro" id="IPR050164">
    <property type="entry name" value="Peptidase_C19"/>
</dbReference>
<feature type="domain" description="USP" evidence="3">
    <location>
        <begin position="390"/>
        <end position="987"/>
    </location>
</feature>
<feature type="compositionally biased region" description="Basic and acidic residues" evidence="2">
    <location>
        <begin position="227"/>
        <end position="239"/>
    </location>
</feature>
<dbReference type="GO" id="GO:0004843">
    <property type="term" value="F:cysteine-type deubiquitinase activity"/>
    <property type="evidence" value="ECO:0007669"/>
    <property type="project" value="InterPro"/>
</dbReference>
<feature type="compositionally biased region" description="Basic and acidic residues" evidence="2">
    <location>
        <begin position="251"/>
        <end position="267"/>
    </location>
</feature>
<evidence type="ECO:0000256" key="2">
    <source>
        <dbReference type="SAM" id="MobiDB-lite"/>
    </source>
</evidence>
<dbReference type="GO" id="GO:0016579">
    <property type="term" value="P:protein deubiquitination"/>
    <property type="evidence" value="ECO:0007669"/>
    <property type="project" value="InterPro"/>
</dbReference>
<evidence type="ECO:0000259" key="4">
    <source>
        <dbReference type="PROSITE" id="PS50802"/>
    </source>
</evidence>
<dbReference type="Gene3D" id="3.90.70.80">
    <property type="match status" value="1"/>
</dbReference>
<dbReference type="InterPro" id="IPR028889">
    <property type="entry name" value="USP"/>
</dbReference>
<reference evidence="5 6" key="1">
    <citation type="journal article" date="2017" name="Curr. Biol.">
        <title>Genome architecture and evolution of a unichromosomal asexual nematode.</title>
        <authorList>
            <person name="Fradin H."/>
            <person name="Zegar C."/>
            <person name="Gutwein M."/>
            <person name="Lucas J."/>
            <person name="Kovtun M."/>
            <person name="Corcoran D."/>
            <person name="Baugh L.R."/>
            <person name="Kiontke K."/>
            <person name="Gunsalus K."/>
            <person name="Fitch D.H."/>
            <person name="Piano F."/>
        </authorList>
    </citation>
    <scope>NUCLEOTIDE SEQUENCE [LARGE SCALE GENOMIC DNA]</scope>
    <source>
        <strain evidence="5">PF1309</strain>
    </source>
</reference>
<feature type="compositionally biased region" description="Basic and acidic residues" evidence="2">
    <location>
        <begin position="199"/>
        <end position="210"/>
    </location>
</feature>
<sequence>MPMRRKSILTSSGSNGRGNGRITLGSAPNTPMETAREREMKKWIDEKSCNRLSAPKSGPPIRLPVVSIESDPFLTDQSAGARGIAKKSPFYSNEPKVDICQTPLRPRRETRKRKADVHNATLGTQQLELTADHEDEAMLDEEVVADSDDDVQLVEEVMGKQTKVEIEGRITREAAGRGRAQTQGLLQSGAVKSPSVFTDKLEERRQEMMKNMHGQKPTGGKRQGRKKKEEEQKKGEGQRQRGRTMQRGSRSSRESEENRRWNDEGHGAVRGTRRQLSGDGDDNDFERTADSEVGELTASKNPSNFNSHPARTSYNRAAKSNSHTSESYKNCIQTDESDDKKKKKNKIDLDTLRGMVRSLKLQDCEEGVSPPHARFPPALPSRFTDAYSCRSLTNNRNSCFMNATLQALSVVDDCFSRLQQGNSRYKKIFDEQGLCDVDSATATYRLLYLILSVMRGCEGNSYQYQMDNILMEFRKNVAKCTSECFNNGRQMDAEEFMLAVVNRCDELIVKMEKELTILEGRNEPTEDEIREVQQRYSIKMTFKFSITRCLHCNDCQKEPSFKSEEDTELRLPLNEQTDSADVQQLIDQLSSPSLIEFEKKLCRQTRNKLFKIERSFVTSFPSSLILHLKRYNNDKKLKMPVLPNRFIYTDRIFKKKAELDAEEAETKSNDDEPMQVEEKADKMENEDGAEKMDTERIENDRRHCADMKKVQRSQSQDSIKFLGVVESTSACDSVNHKFNPLSHEERKALLEQIAPGMIGQYNIGMNDKAASSGGGDEESDASIQEYKVIKTTGDGNCFFNSLCWWMTGQEDKTIVELLRARLHEFLDRHRQIFEKLDDKDFDATLEYDPRFSLTKDNEPNGPMNREFYQKQSAIYLRNPRSEIHFEPVTAKSKQNDSTKKIPSKEQLPEEQLDLSRVTQDTPAYELAAVIVHSGYTVRSGHYMTYIKSKERKRWLLCNDRQITEITSIANMRWNSREDGYVLLYTRIDDALERCREMQQIEQTKQTQPIDTQLDSQIDQ</sequence>
<proteinExistence type="inferred from homology"/>
<dbReference type="EMBL" id="LIAE01007628">
    <property type="protein sequence ID" value="PAV78014.1"/>
    <property type="molecule type" value="Genomic_DNA"/>
</dbReference>
<dbReference type="InterPro" id="IPR001394">
    <property type="entry name" value="Peptidase_C19_UCH"/>
</dbReference>
<dbReference type="OrthoDB" id="5813749at2759"/>
<accession>A0A2A2KVP4</accession>
<protein>
    <recommendedName>
        <fullName evidence="7">USP domain-containing protein</fullName>
    </recommendedName>
</protein>
<dbReference type="InterPro" id="IPR038765">
    <property type="entry name" value="Papain-like_cys_pep_sf"/>
</dbReference>
<dbReference type="PROSITE" id="PS50802">
    <property type="entry name" value="OTU"/>
    <property type="match status" value="1"/>
</dbReference>
<dbReference type="Proteomes" id="UP000218231">
    <property type="component" value="Unassembled WGS sequence"/>
</dbReference>
<dbReference type="Pfam" id="PF00443">
    <property type="entry name" value="UCH"/>
    <property type="match status" value="1"/>
</dbReference>
<comment type="similarity">
    <text evidence="1">Belongs to the peptidase C19 family.</text>
</comment>
<dbReference type="PROSITE" id="PS00973">
    <property type="entry name" value="USP_2"/>
    <property type="match status" value="1"/>
</dbReference>
<dbReference type="PROSITE" id="PS50235">
    <property type="entry name" value="USP_3"/>
    <property type="match status" value="1"/>
</dbReference>
<dbReference type="AlphaFoldDB" id="A0A2A2KVP4"/>
<feature type="compositionally biased region" description="Polar residues" evidence="2">
    <location>
        <begin position="298"/>
        <end position="334"/>
    </location>
</feature>
<feature type="region of interest" description="Disordered" evidence="2">
    <location>
        <begin position="662"/>
        <end position="694"/>
    </location>
</feature>
<dbReference type="InterPro" id="IPR003323">
    <property type="entry name" value="OTU_dom"/>
</dbReference>
<dbReference type="CDD" id="cd02257">
    <property type="entry name" value="Peptidase_C19"/>
    <property type="match status" value="2"/>
</dbReference>
<feature type="compositionally biased region" description="Basic and acidic residues" evidence="2">
    <location>
        <begin position="893"/>
        <end position="907"/>
    </location>
</feature>
<dbReference type="InterPro" id="IPR018200">
    <property type="entry name" value="USP_CS"/>
</dbReference>
<feature type="region of interest" description="Disordered" evidence="2">
    <location>
        <begin position="1"/>
        <end position="37"/>
    </location>
</feature>
<evidence type="ECO:0000313" key="5">
    <source>
        <dbReference type="EMBL" id="PAV78014.1"/>
    </source>
</evidence>
<comment type="caution">
    <text evidence="5">The sequence shown here is derived from an EMBL/GenBank/DDBJ whole genome shotgun (WGS) entry which is preliminary data.</text>
</comment>
<dbReference type="PANTHER" id="PTHR24006">
    <property type="entry name" value="UBIQUITIN CARBOXYL-TERMINAL HYDROLASE"/>
    <property type="match status" value="1"/>
</dbReference>
<dbReference type="STRING" id="2018661.A0A2A2KVP4"/>
<organism evidence="5 6">
    <name type="scientific">Diploscapter pachys</name>
    <dbReference type="NCBI Taxonomy" id="2018661"/>
    <lineage>
        <taxon>Eukaryota</taxon>
        <taxon>Metazoa</taxon>
        <taxon>Ecdysozoa</taxon>
        <taxon>Nematoda</taxon>
        <taxon>Chromadorea</taxon>
        <taxon>Rhabditida</taxon>
        <taxon>Rhabditina</taxon>
        <taxon>Rhabditomorpha</taxon>
        <taxon>Rhabditoidea</taxon>
        <taxon>Rhabditidae</taxon>
        <taxon>Diploscapter</taxon>
    </lineage>
</organism>
<name>A0A2A2KVP4_9BILA</name>
<evidence type="ECO:0000256" key="1">
    <source>
        <dbReference type="ARBA" id="ARBA00009085"/>
    </source>
</evidence>
<gene>
    <name evidence="5" type="ORF">WR25_00903</name>
</gene>
<dbReference type="Gene3D" id="3.90.70.10">
    <property type="entry name" value="Cysteine proteinases"/>
    <property type="match status" value="2"/>
</dbReference>
<feature type="domain" description="OTU" evidence="4">
    <location>
        <begin position="786"/>
        <end position="891"/>
    </location>
</feature>
<evidence type="ECO:0000313" key="6">
    <source>
        <dbReference type="Proteomes" id="UP000218231"/>
    </source>
</evidence>
<feature type="region of interest" description="Disordered" evidence="2">
    <location>
        <begin position="887"/>
        <end position="908"/>
    </location>
</feature>
<keyword evidence="6" id="KW-1185">Reference proteome</keyword>
<dbReference type="SUPFAM" id="SSF54001">
    <property type="entry name" value="Cysteine proteinases"/>
    <property type="match status" value="1"/>
</dbReference>
<evidence type="ECO:0008006" key="7">
    <source>
        <dbReference type="Google" id="ProtNLM"/>
    </source>
</evidence>
<dbReference type="GO" id="GO:0005829">
    <property type="term" value="C:cytosol"/>
    <property type="evidence" value="ECO:0007669"/>
    <property type="project" value="TreeGrafter"/>
</dbReference>
<feature type="region of interest" description="Disordered" evidence="2">
    <location>
        <begin position="169"/>
        <end position="344"/>
    </location>
</feature>